<organism evidence="2 3">
    <name type="scientific">Petromyces alliaceus</name>
    <name type="common">Aspergillus alliaceus</name>
    <dbReference type="NCBI Taxonomy" id="209559"/>
    <lineage>
        <taxon>Eukaryota</taxon>
        <taxon>Fungi</taxon>
        <taxon>Dikarya</taxon>
        <taxon>Ascomycota</taxon>
        <taxon>Pezizomycotina</taxon>
        <taxon>Eurotiomycetes</taxon>
        <taxon>Eurotiomycetidae</taxon>
        <taxon>Eurotiales</taxon>
        <taxon>Aspergillaceae</taxon>
        <taxon>Aspergillus</taxon>
        <taxon>Aspergillus subgen. Circumdati</taxon>
    </lineage>
</organism>
<name>A0A8H6E8T7_PETAA</name>
<dbReference type="GO" id="GO:0003700">
    <property type="term" value="F:DNA-binding transcription factor activity"/>
    <property type="evidence" value="ECO:0007669"/>
    <property type="project" value="InterPro"/>
</dbReference>
<dbReference type="EMBL" id="SPNV01000045">
    <property type="protein sequence ID" value="KAF5863759.1"/>
    <property type="molecule type" value="Genomic_DNA"/>
</dbReference>
<dbReference type="Proteomes" id="UP000541154">
    <property type="component" value="Unassembled WGS sequence"/>
</dbReference>
<reference evidence="2 3" key="1">
    <citation type="submission" date="2019-04" db="EMBL/GenBank/DDBJ databases">
        <title>Aspergillus burnettii sp. nov., novel species from soil in southeast Queensland.</title>
        <authorList>
            <person name="Gilchrist C.L.M."/>
            <person name="Pitt J.I."/>
            <person name="Lange L."/>
            <person name="Lacey H.J."/>
            <person name="Vuong D."/>
            <person name="Midgley D.J."/>
            <person name="Greenfield P."/>
            <person name="Bradbury M."/>
            <person name="Lacey E."/>
            <person name="Busk P.K."/>
            <person name="Pilgaard B."/>
            <person name="Chooi Y.H."/>
            <person name="Piggott A.M."/>
        </authorList>
    </citation>
    <scope>NUCLEOTIDE SEQUENCE [LARGE SCALE GENOMIC DNA]</scope>
    <source>
        <strain evidence="2 3">FRR 5400</strain>
    </source>
</reference>
<dbReference type="AlphaFoldDB" id="A0A8H6E8T7"/>
<protein>
    <recommendedName>
        <fullName evidence="4">AT DNA binding protein</fullName>
    </recommendedName>
</protein>
<dbReference type="InterPro" id="IPR046347">
    <property type="entry name" value="bZIP_sf"/>
</dbReference>
<feature type="compositionally biased region" description="Polar residues" evidence="1">
    <location>
        <begin position="265"/>
        <end position="275"/>
    </location>
</feature>
<evidence type="ECO:0000313" key="3">
    <source>
        <dbReference type="Proteomes" id="UP000541154"/>
    </source>
</evidence>
<dbReference type="PANTHER" id="PTHR40618:SF1">
    <property type="entry name" value="B-ZIP TRANSCRIPTION FACTOR (EUROFUNG)"/>
    <property type="match status" value="1"/>
</dbReference>
<dbReference type="CDD" id="cd14688">
    <property type="entry name" value="bZIP_YAP"/>
    <property type="match status" value="1"/>
</dbReference>
<dbReference type="Gene3D" id="1.20.5.170">
    <property type="match status" value="1"/>
</dbReference>
<dbReference type="SUPFAM" id="SSF57959">
    <property type="entry name" value="Leucine zipper domain"/>
    <property type="match status" value="1"/>
</dbReference>
<dbReference type="PANTHER" id="PTHR40618">
    <property type="entry name" value="B-ZIP TRANSCRIPTION FACTOR (EUROFUNG)-RELATED"/>
    <property type="match status" value="1"/>
</dbReference>
<evidence type="ECO:0000313" key="2">
    <source>
        <dbReference type="EMBL" id="KAF5863759.1"/>
    </source>
</evidence>
<comment type="caution">
    <text evidence="2">The sequence shown here is derived from an EMBL/GenBank/DDBJ whole genome shotgun (WGS) entry which is preliminary data.</text>
</comment>
<proteinExistence type="predicted"/>
<keyword evidence="3" id="KW-1185">Reference proteome</keyword>
<evidence type="ECO:0000256" key="1">
    <source>
        <dbReference type="SAM" id="MobiDB-lite"/>
    </source>
</evidence>
<evidence type="ECO:0008006" key="4">
    <source>
        <dbReference type="Google" id="ProtNLM"/>
    </source>
</evidence>
<feature type="region of interest" description="Disordered" evidence="1">
    <location>
        <begin position="232"/>
        <end position="298"/>
    </location>
</feature>
<accession>A0A8H6E8T7</accession>
<feature type="compositionally biased region" description="Basic and acidic residues" evidence="1">
    <location>
        <begin position="277"/>
        <end position="287"/>
    </location>
</feature>
<sequence length="517" mass="57137">MDGGIQLQTYEGFADPDAPLLPWDEVYQKVLLSPRYRPSLVDSSFATSQLTSLLSASSYPIPEPFYPQGQFQPDGYSSLAVPNGILLPGPSKDGERIMNMHRQAQSNDAQAQTENAQKTTKRQSNDSTGKTTLKKRGRPRKSMDSRMGEDPEERRRMQIRLAQRAYRSRKEANITTLKGRISQLEMALEKMSSAVVSFSDNLVQSGAISSHPDIASHLRDTVQTCLALAKDVSKDGGEPESPDSSTHTEESVSSASAVGHDGTPSVPSDGNTSPILHTERTESEHSSKPPSISPPLSVPVGPSGMDLSLFIEQLHLACVYQGYLVLSNPAIPMTRLERPFRFLFTLMDRPHLIAAFEALLHAKLSQKRLDECYAGVPFFKLGGAGTHYPRAIGQAQEGEKPLQRYQQWTTIHDPLSRFSSDVRRDLEGDWFDIQDLAGYLREKGVSLLSSPPSASDQPSTRMTVNATRLTQVKLYVWDAHPDSGATTWKKLYAPQYGRDGFLKLTITDKILPSSLYA</sequence>
<feature type="region of interest" description="Disordered" evidence="1">
    <location>
        <begin position="103"/>
        <end position="155"/>
    </location>
</feature>
<gene>
    <name evidence="2" type="ORF">ETB97_009394</name>
</gene>
<feature type="compositionally biased region" description="Polar residues" evidence="1">
    <location>
        <begin position="103"/>
        <end position="118"/>
    </location>
</feature>
<feature type="compositionally biased region" description="Basic and acidic residues" evidence="1">
    <location>
        <begin position="141"/>
        <end position="155"/>
    </location>
</feature>